<dbReference type="AlphaFoldDB" id="A0A1M7SVY4"/>
<organism evidence="2 3">
    <name type="scientific">Oceanicella actignis</name>
    <dbReference type="NCBI Taxonomy" id="1189325"/>
    <lineage>
        <taxon>Bacteria</taxon>
        <taxon>Pseudomonadati</taxon>
        <taxon>Pseudomonadota</taxon>
        <taxon>Alphaproteobacteria</taxon>
        <taxon>Rhodobacterales</taxon>
        <taxon>Paracoccaceae</taxon>
        <taxon>Oceanicella</taxon>
    </lineage>
</organism>
<proteinExistence type="predicted"/>
<dbReference type="SUPFAM" id="SSF56935">
    <property type="entry name" value="Porins"/>
    <property type="match status" value="1"/>
</dbReference>
<evidence type="ECO:0008006" key="4">
    <source>
        <dbReference type="Google" id="ProtNLM"/>
    </source>
</evidence>
<sequence>MARMRTTPAARRRALAATAAAAAAALAGPGAADQSLRATLSQTFAAATNPTLATDGGDSGLRSTTRLNLAYALETPRSSLSLATGVDATLATGDAEDDLTGLFPDLSAAYAYAFDDATLRGTFGLVVRPVNYLATEGVLVVDEGGEVAIEDRDFEDTSTEITWRAGLSLSHEINARNSVSLSFNVRDTDYSSVAAGSTLTPTRTISAGAGWSVALTPRTGAGLNTSLSRFEADDARDRESWTWSANASVSHDATPRLSLSGRLGPAVTFSKRTSTITGRRESDTQLSADAGFGLRYEGPDTVYSLGLSNDVTPSSLGALSNVASLRLGLSHAVNADTSLGANATVAFRTALSSTDEDTIEDQLSTGFGMSVSHALTRTVDLTAGYSYFWRDTEGARGDNHRVYLTLSKRFDLLP</sequence>
<evidence type="ECO:0000313" key="3">
    <source>
        <dbReference type="Proteomes" id="UP000184066"/>
    </source>
</evidence>
<dbReference type="InterPro" id="IPR006311">
    <property type="entry name" value="TAT_signal"/>
</dbReference>
<dbReference type="RefSeq" id="WP_072746879.1">
    <property type="nucleotide sequence ID" value="NZ_FOHL01000001.1"/>
</dbReference>
<name>A0A1M7SVY4_9RHOB</name>
<keyword evidence="1" id="KW-0732">Signal</keyword>
<accession>A0A1M7SVY4</accession>
<feature type="signal peptide" evidence="1">
    <location>
        <begin position="1"/>
        <end position="27"/>
    </location>
</feature>
<protein>
    <recommendedName>
        <fullName evidence="4">Beta-barrel porin 2</fullName>
    </recommendedName>
</protein>
<dbReference type="PROSITE" id="PS51318">
    <property type="entry name" value="TAT"/>
    <property type="match status" value="1"/>
</dbReference>
<keyword evidence="3" id="KW-1185">Reference proteome</keyword>
<evidence type="ECO:0000313" key="2">
    <source>
        <dbReference type="EMBL" id="SHN62639.1"/>
    </source>
</evidence>
<evidence type="ECO:0000256" key="1">
    <source>
        <dbReference type="SAM" id="SignalP"/>
    </source>
</evidence>
<gene>
    <name evidence="2" type="ORF">SAMN05216200_103315</name>
</gene>
<dbReference type="EMBL" id="FRDL01000003">
    <property type="protein sequence ID" value="SHN62639.1"/>
    <property type="molecule type" value="Genomic_DNA"/>
</dbReference>
<dbReference type="Proteomes" id="UP000184066">
    <property type="component" value="Unassembled WGS sequence"/>
</dbReference>
<reference evidence="2 3" key="1">
    <citation type="submission" date="2016-12" db="EMBL/GenBank/DDBJ databases">
        <authorList>
            <person name="Song W.-J."/>
            <person name="Kurnit D.M."/>
        </authorList>
    </citation>
    <scope>NUCLEOTIDE SEQUENCE [LARGE SCALE GENOMIC DNA]</scope>
    <source>
        <strain evidence="2 3">CGMCC 1.10808</strain>
    </source>
</reference>
<dbReference type="STRING" id="1189325.SAMN04488119_101314"/>
<feature type="chain" id="PRO_5009929316" description="Beta-barrel porin 2" evidence="1">
    <location>
        <begin position="28"/>
        <end position="414"/>
    </location>
</feature>